<dbReference type="AlphaFoldDB" id="A0A378LBJ7"/>
<dbReference type="Proteomes" id="UP000255110">
    <property type="component" value="Unassembled WGS sequence"/>
</dbReference>
<dbReference type="EMBL" id="UGOY01000001">
    <property type="protein sequence ID" value="STY24193.1"/>
    <property type="molecule type" value="Genomic_DNA"/>
</dbReference>
<accession>A0A378LBJ7</accession>
<organism evidence="3 5">
    <name type="scientific">Legionella steigerwaltii</name>
    <dbReference type="NCBI Taxonomy" id="460"/>
    <lineage>
        <taxon>Bacteria</taxon>
        <taxon>Pseudomonadati</taxon>
        <taxon>Pseudomonadota</taxon>
        <taxon>Gammaproteobacteria</taxon>
        <taxon>Legionellales</taxon>
        <taxon>Legionellaceae</taxon>
        <taxon>Legionella</taxon>
    </lineage>
</organism>
<dbReference type="RefSeq" id="WP_058476758.1">
    <property type="nucleotide sequence ID" value="NZ_CAAAIO010000005.1"/>
</dbReference>
<evidence type="ECO:0000256" key="1">
    <source>
        <dbReference type="SAM" id="SignalP"/>
    </source>
</evidence>
<reference evidence="3 5" key="2">
    <citation type="submission" date="2018-06" db="EMBL/GenBank/DDBJ databases">
        <authorList>
            <consortium name="Pathogen Informatics"/>
            <person name="Doyle S."/>
        </authorList>
    </citation>
    <scope>NUCLEOTIDE SEQUENCE [LARGE SCALE GENOMIC DNA]</scope>
    <source>
        <strain evidence="3 5">NCTC11991</strain>
    </source>
</reference>
<evidence type="ECO:0000313" key="3">
    <source>
        <dbReference type="EMBL" id="STY24193.1"/>
    </source>
</evidence>
<sequence length="136" mass="15212">MTKFILSLLFSLVANITFAETDYCQLALENLYAKQSDLISVIKINTNKTSLYSSTVETSKDCQNYAPLFSVKNPDVIKTKGGLCAVLPADEIKPGLCSLHLKLCISEKDCQNLIIKLTTENNHYTKADPAYYEMDF</sequence>
<evidence type="ECO:0000313" key="4">
    <source>
        <dbReference type="Proteomes" id="UP000054820"/>
    </source>
</evidence>
<dbReference type="EMBL" id="LNYZ01000008">
    <property type="protein sequence ID" value="KTD78716.1"/>
    <property type="molecule type" value="Genomic_DNA"/>
</dbReference>
<dbReference type="OrthoDB" id="5653147at2"/>
<name>A0A378LBJ7_9GAMM</name>
<dbReference type="Proteomes" id="UP000054820">
    <property type="component" value="Unassembled WGS sequence"/>
</dbReference>
<protein>
    <submittedName>
        <fullName evidence="3">Uncharacterized protein</fullName>
    </submittedName>
</protein>
<reference evidence="2 4" key="1">
    <citation type="submission" date="2015-11" db="EMBL/GenBank/DDBJ databases">
        <title>Genomic analysis of 38 Legionella species identifies large and diverse effector repertoires.</title>
        <authorList>
            <person name="Burstein D."/>
            <person name="Amaro F."/>
            <person name="Zusman T."/>
            <person name="Lifshitz Z."/>
            <person name="Cohen O."/>
            <person name="Gilbert J.A."/>
            <person name="Pupko T."/>
            <person name="Shuman H.A."/>
            <person name="Segal G."/>
        </authorList>
    </citation>
    <scope>NUCLEOTIDE SEQUENCE [LARGE SCALE GENOMIC DNA]</scope>
    <source>
        <strain evidence="2 4">SC-18-C9</strain>
    </source>
</reference>
<keyword evidence="1" id="KW-0732">Signal</keyword>
<evidence type="ECO:0000313" key="5">
    <source>
        <dbReference type="Proteomes" id="UP000255110"/>
    </source>
</evidence>
<feature type="signal peptide" evidence="1">
    <location>
        <begin position="1"/>
        <end position="19"/>
    </location>
</feature>
<gene>
    <name evidence="2" type="ORF">Lstg_1185</name>
    <name evidence="3" type="ORF">NCTC11991_02809</name>
</gene>
<evidence type="ECO:0000313" key="2">
    <source>
        <dbReference type="EMBL" id="KTD78716.1"/>
    </source>
</evidence>
<feature type="chain" id="PRO_5016887982" evidence="1">
    <location>
        <begin position="20"/>
        <end position="136"/>
    </location>
</feature>
<proteinExistence type="predicted"/>
<dbReference type="STRING" id="460.Lstg_1185"/>
<keyword evidence="4" id="KW-1185">Reference proteome</keyword>